<organism evidence="2 3">
    <name type="scientific">Aquifex aeolicus (strain VF5)</name>
    <dbReference type="NCBI Taxonomy" id="224324"/>
    <lineage>
        <taxon>Bacteria</taxon>
        <taxon>Pseudomonadati</taxon>
        <taxon>Aquificota</taxon>
        <taxon>Aquificia</taxon>
        <taxon>Aquificales</taxon>
        <taxon>Aquificaceae</taxon>
        <taxon>Aquifex</taxon>
    </lineage>
</organism>
<dbReference type="PDB" id="8IFX">
    <property type="method" value="X-ray"/>
    <property type="resolution" value="2.00 A"/>
    <property type="chains" value="B=1-200"/>
</dbReference>
<proteinExistence type="evidence at protein level"/>
<evidence type="ECO:0007829" key="5">
    <source>
        <dbReference type="PDB" id="8IFX"/>
    </source>
</evidence>
<dbReference type="SMR" id="O66494"/>
<dbReference type="InterPro" id="IPR043129">
    <property type="entry name" value="ATPase_NBD"/>
</dbReference>
<dbReference type="RefSeq" id="WP_010879992.1">
    <property type="nucleotide sequence ID" value="NC_000918.1"/>
</dbReference>
<accession>O66494</accession>
<dbReference type="Proteomes" id="UP000000798">
    <property type="component" value="Chromosome"/>
</dbReference>
<dbReference type="Gene3D" id="3.30.420.40">
    <property type="match status" value="1"/>
</dbReference>
<dbReference type="InParanoid" id="O66494"/>
<dbReference type="GO" id="GO:0005829">
    <property type="term" value="C:cytosol"/>
    <property type="evidence" value="ECO:0000318"/>
    <property type="project" value="GO_Central"/>
</dbReference>
<keyword evidence="4 5" id="KW-0002">3D-structure</keyword>
<dbReference type="EnsemblBacteria" id="AAC06449">
    <property type="protein sequence ID" value="AAC06449"/>
    <property type="gene ID" value="aq_082"/>
</dbReference>
<dbReference type="STRING" id="224324.aq_082"/>
<gene>
    <name evidence="2" type="ordered locus">aq_082</name>
</gene>
<reference evidence="4 5" key="2">
    <citation type="journal article" date="2024" name="J. Biol. Chem.">
        <title>Structure-function analysis of tRNA t&lt;sup&gt;6&lt;/sup&gt;A-catalysis, assembly, and thermostability of Aquifex aeolicus TsaD&lt;sub&gt;2&lt;/sub&gt;B&lt;sub&gt;2&lt;/sub&gt; tetramer in complex with TsaE.</title>
        <authorList>
            <person name="Lu S."/>
            <person name="Jin M."/>
            <person name="Yu Z."/>
            <person name="Zhang W."/>
        </authorList>
    </citation>
    <scope>X-RAY CRYSTALLOGRAPHY (2.00 ANGSTROMS)</scope>
</reference>
<dbReference type="EMBL" id="AE000657">
    <property type="protein sequence ID" value="AAC06449.1"/>
    <property type="molecule type" value="Genomic_DNA"/>
</dbReference>
<evidence type="ECO:0007829" key="4">
    <source>
        <dbReference type="PDB" id="8IEY"/>
    </source>
</evidence>
<dbReference type="eggNOG" id="COG1214">
    <property type="taxonomic scope" value="Bacteria"/>
</dbReference>
<feature type="domain" description="Gcp-like" evidence="1">
    <location>
        <begin position="34"/>
        <end position="100"/>
    </location>
</feature>
<evidence type="ECO:0000259" key="1">
    <source>
        <dbReference type="Pfam" id="PF00814"/>
    </source>
</evidence>
<evidence type="ECO:0000313" key="2">
    <source>
        <dbReference type="EMBL" id="AAC06449.1"/>
    </source>
</evidence>
<dbReference type="InterPro" id="IPR000905">
    <property type="entry name" value="Gcp-like_dom"/>
</dbReference>
<dbReference type="PIR" id="C70308">
    <property type="entry name" value="C70308"/>
</dbReference>
<dbReference type="HOGENOM" id="CLU_1433869_0_0_0"/>
<name>O66494_AQUAE</name>
<evidence type="ECO:0000313" key="3">
    <source>
        <dbReference type="Proteomes" id="UP000000798"/>
    </source>
</evidence>
<keyword evidence="3" id="KW-1185">Reference proteome</keyword>
<protein>
    <recommendedName>
        <fullName evidence="1">Gcp-like domain-containing protein</fullName>
    </recommendedName>
</protein>
<dbReference type="OrthoDB" id="9784166at2"/>
<reference evidence="2 3" key="1">
    <citation type="journal article" date="1998" name="Nature">
        <title>The complete genome of the hyperthermophilic bacterium Aquifex aeolicus.</title>
        <authorList>
            <person name="Deckert G."/>
            <person name="Warren P.V."/>
            <person name="Gaasterland T."/>
            <person name="Young W.G."/>
            <person name="Lenox A.L."/>
            <person name="Graham D.E."/>
            <person name="Overbeek R."/>
            <person name="Snead M.A."/>
            <person name="Keller M."/>
            <person name="Aujay M."/>
            <person name="Huber R."/>
            <person name="Feldman R.A."/>
            <person name="Short J.M."/>
            <person name="Olson G.J."/>
            <person name="Swanson R.V."/>
        </authorList>
    </citation>
    <scope>NUCLEOTIDE SEQUENCE [LARGE SCALE GENOMIC DNA]</scope>
    <source>
        <strain evidence="2 3">VF5</strain>
    </source>
</reference>
<dbReference type="KEGG" id="aae:aq_082"/>
<sequence length="200" mass="23047">MKILSIDTSFSFINFSVIEEEKVTFLHYLKSNKKTLELLPKIFEELCIRPENFDAFAVSVGVGYLTSLRIGVTFVKTWAYTLGKPVVSYKNLELLAKKTPVPFPKIPYLKVGSNVFYQIFEESSSSEVKVFKGEELRGYGISLKEFEDIKLGEKQFFHDIFPFSAYGGIYAYEFLKENPEGENVFEIEPIYVKPPYHVKD</sequence>
<dbReference type="SUPFAM" id="SSF53067">
    <property type="entry name" value="Actin-like ATPase domain"/>
    <property type="match status" value="1"/>
</dbReference>
<dbReference type="Pfam" id="PF00814">
    <property type="entry name" value="TsaD"/>
    <property type="match status" value="1"/>
</dbReference>
<dbReference type="PDB" id="8IEY">
    <property type="method" value="X-ray"/>
    <property type="resolution" value="2.00 A"/>
    <property type="chains" value="B=1-200"/>
</dbReference>
<dbReference type="AlphaFoldDB" id="O66494"/>